<evidence type="ECO:0000256" key="4">
    <source>
        <dbReference type="ARBA" id="ARBA00023136"/>
    </source>
</evidence>
<dbReference type="InterPro" id="IPR009436">
    <property type="entry name" value="AGTRAP"/>
</dbReference>
<keyword evidence="4 5" id="KW-0472">Membrane</keyword>
<sequence length="207" mass="22802">MSSQPYESSNPSFPFDILPRNLDHQAMLRAVFACHFILTSIALLGTWPSIAYVFYNAFFLAGLLWASTVPAANSELPLLKCLFVDGVAVALDILVMCSSYGVDSLHERSGFEGFALFAAIVQLLLRPLTLLILLRIRNERMRLRYENWDDQLQNNPADHHGFDGPSVASTVGGYSIGSYETPPARGYVPPAYFDQPSVGDDTKPSAP</sequence>
<keyword evidence="2 5" id="KW-0812">Transmembrane</keyword>
<dbReference type="Proteomes" id="UP000887566">
    <property type="component" value="Unplaced"/>
</dbReference>
<protein>
    <submittedName>
        <fullName evidence="7">Type-1 angiotensin II receptor-associated protein</fullName>
    </submittedName>
</protein>
<keyword evidence="6" id="KW-1185">Reference proteome</keyword>
<dbReference type="PANTHER" id="PTHR16521:SF3">
    <property type="entry name" value="TYPE-1 ANGIOTENSIN II RECEPTOR-ASSOCIATED PROTEIN"/>
    <property type="match status" value="1"/>
</dbReference>
<feature type="transmembrane region" description="Helical" evidence="5">
    <location>
        <begin position="26"/>
        <end position="44"/>
    </location>
</feature>
<proteinExistence type="predicted"/>
<dbReference type="GO" id="GO:0038166">
    <property type="term" value="P:angiotensin-activated signaling pathway"/>
    <property type="evidence" value="ECO:0007669"/>
    <property type="project" value="InterPro"/>
</dbReference>
<evidence type="ECO:0000256" key="2">
    <source>
        <dbReference type="ARBA" id="ARBA00022692"/>
    </source>
</evidence>
<evidence type="ECO:0000313" key="6">
    <source>
        <dbReference type="Proteomes" id="UP000887566"/>
    </source>
</evidence>
<feature type="transmembrane region" description="Helical" evidence="5">
    <location>
        <begin position="114"/>
        <end position="134"/>
    </location>
</feature>
<evidence type="ECO:0000313" key="7">
    <source>
        <dbReference type="WBParaSite" id="PSAMB.scaffold178size68704.g3021.t1"/>
    </source>
</evidence>
<accession>A0A914VCV4</accession>
<dbReference type="WBParaSite" id="PSAMB.scaffold178size68704.g3021.t1">
    <property type="protein sequence ID" value="PSAMB.scaffold178size68704.g3021.t1"/>
    <property type="gene ID" value="PSAMB.scaffold178size68704.g3021"/>
</dbReference>
<evidence type="ECO:0000256" key="3">
    <source>
        <dbReference type="ARBA" id="ARBA00022989"/>
    </source>
</evidence>
<reference evidence="7" key="1">
    <citation type="submission" date="2022-11" db="UniProtKB">
        <authorList>
            <consortium name="WormBaseParasite"/>
        </authorList>
    </citation>
    <scope>IDENTIFICATION</scope>
</reference>
<organism evidence="6 7">
    <name type="scientific">Plectus sambesii</name>
    <dbReference type="NCBI Taxonomy" id="2011161"/>
    <lineage>
        <taxon>Eukaryota</taxon>
        <taxon>Metazoa</taxon>
        <taxon>Ecdysozoa</taxon>
        <taxon>Nematoda</taxon>
        <taxon>Chromadorea</taxon>
        <taxon>Plectida</taxon>
        <taxon>Plectina</taxon>
        <taxon>Plectoidea</taxon>
        <taxon>Plectidae</taxon>
        <taxon>Plectus</taxon>
    </lineage>
</organism>
<evidence type="ECO:0000256" key="5">
    <source>
        <dbReference type="SAM" id="Phobius"/>
    </source>
</evidence>
<dbReference type="GO" id="GO:0005886">
    <property type="term" value="C:plasma membrane"/>
    <property type="evidence" value="ECO:0007669"/>
    <property type="project" value="TreeGrafter"/>
</dbReference>
<dbReference type="AlphaFoldDB" id="A0A914VCV4"/>
<dbReference type="Pfam" id="PF06396">
    <property type="entry name" value="AGTRAP"/>
    <property type="match status" value="1"/>
</dbReference>
<comment type="subcellular location">
    <subcellularLocation>
        <location evidence="1">Membrane</location>
        <topology evidence="1">Multi-pass membrane protein</topology>
    </subcellularLocation>
</comment>
<name>A0A914VCV4_9BILA</name>
<evidence type="ECO:0000256" key="1">
    <source>
        <dbReference type="ARBA" id="ARBA00004141"/>
    </source>
</evidence>
<feature type="transmembrane region" description="Helical" evidence="5">
    <location>
        <begin position="50"/>
        <end position="69"/>
    </location>
</feature>
<keyword evidence="3 5" id="KW-1133">Transmembrane helix</keyword>
<dbReference type="PANTHER" id="PTHR16521">
    <property type="entry name" value="TYPE-1 ANGIOTENSIN II RECEPTOR-ASSOCIATED PROTEIN"/>
    <property type="match status" value="1"/>
</dbReference>